<keyword evidence="1" id="KW-0808">Transferase</keyword>
<keyword evidence="1" id="KW-0032">Aminotransferase</keyword>
<evidence type="ECO:0000313" key="2">
    <source>
        <dbReference type="Proteomes" id="UP000823824"/>
    </source>
</evidence>
<gene>
    <name evidence="1" type="ORF">H9787_03820</name>
</gene>
<dbReference type="Gene3D" id="3.90.1150.10">
    <property type="entry name" value="Aspartate Aminotransferase, domain 1"/>
    <property type="match status" value="1"/>
</dbReference>
<dbReference type="GO" id="GO:0004069">
    <property type="term" value="F:L-aspartate:2-oxoglutarate aminotransferase activity"/>
    <property type="evidence" value="ECO:0007669"/>
    <property type="project" value="InterPro"/>
</dbReference>
<proteinExistence type="predicted"/>
<dbReference type="PANTHER" id="PTHR43799">
    <property type="entry name" value="AMINOTRANSFERASE, PUTATIVE-RELATED"/>
    <property type="match status" value="1"/>
</dbReference>
<organism evidence="1 2">
    <name type="scientific">Candidatus Oscillibacter excrementigallinarum</name>
    <dbReference type="NCBI Taxonomy" id="2838716"/>
    <lineage>
        <taxon>Bacteria</taxon>
        <taxon>Bacillati</taxon>
        <taxon>Bacillota</taxon>
        <taxon>Clostridia</taxon>
        <taxon>Eubacteriales</taxon>
        <taxon>Oscillospiraceae</taxon>
        <taxon>Oscillibacter</taxon>
    </lineage>
</organism>
<sequence length="424" mass="46966">MTAYSKMTAEERKAEYAEVTREYEGLKARGLNLNMARGKPGKAQLDLVSDIFSLMLKPEDYVSDGIDVRNYGELSGLPAAKRLFAEILGCKPEQVFVGGNASLQLMYDTISKAYTHGLLRSERPWCKEPVVKFLCPSPGYDRHFKVTESFGFELITIPMTDEGPDMDAVEKAIQDPAVKGMWNVPKYSNPDGIIYSAETIRRIASMKPAAPDFLLMWDNAYCIHEFEGDYMEFPDILAECAKYGNADMVFEFASTSKVTLPGAGISCFACSEANMAYMEKLLTVQVISFDKVNQQRHVLYLKDKAHTLELMKKHAAIMGPKFRCVVDALDREIAPLEIASWRRPKGGYFVSLYAMPGTAKRTLALCKEAGVTMTGAGATFPYGKDPQDSNIRIAPSLPPVEELEQAIAVLCVCLKMAALECLGV</sequence>
<reference evidence="1" key="1">
    <citation type="journal article" date="2021" name="PeerJ">
        <title>Extensive microbial diversity within the chicken gut microbiome revealed by metagenomics and culture.</title>
        <authorList>
            <person name="Gilroy R."/>
            <person name="Ravi A."/>
            <person name="Getino M."/>
            <person name="Pursley I."/>
            <person name="Horton D.L."/>
            <person name="Alikhan N.F."/>
            <person name="Baker D."/>
            <person name="Gharbi K."/>
            <person name="Hall N."/>
            <person name="Watson M."/>
            <person name="Adriaenssens E.M."/>
            <person name="Foster-Nyarko E."/>
            <person name="Jarju S."/>
            <person name="Secka A."/>
            <person name="Antonio M."/>
            <person name="Oren A."/>
            <person name="Chaudhuri R.R."/>
            <person name="La Ragione R."/>
            <person name="Hildebrand F."/>
            <person name="Pallen M.J."/>
        </authorList>
    </citation>
    <scope>NUCLEOTIDE SEQUENCE</scope>
    <source>
        <strain evidence="1">ChiBcec18-1249</strain>
    </source>
</reference>
<dbReference type="EMBL" id="DWZJ01000030">
    <property type="protein sequence ID" value="HJB12818.1"/>
    <property type="molecule type" value="Genomic_DNA"/>
</dbReference>
<reference evidence="1" key="2">
    <citation type="submission" date="2021-04" db="EMBL/GenBank/DDBJ databases">
        <authorList>
            <person name="Gilroy R."/>
        </authorList>
    </citation>
    <scope>NUCLEOTIDE SEQUENCE</scope>
    <source>
        <strain evidence="1">ChiBcec18-1249</strain>
    </source>
</reference>
<accession>A0A9D2RRB6</accession>
<dbReference type="PANTHER" id="PTHR43799:SF1">
    <property type="entry name" value="ASPARTATE AMINOTRANSFERASE"/>
    <property type="match status" value="1"/>
</dbReference>
<dbReference type="AlphaFoldDB" id="A0A9D2RRB6"/>
<dbReference type="Gene3D" id="3.40.640.10">
    <property type="entry name" value="Type I PLP-dependent aspartate aminotransferase-like (Major domain)"/>
    <property type="match status" value="1"/>
</dbReference>
<dbReference type="SUPFAM" id="SSF53383">
    <property type="entry name" value="PLP-dependent transferases"/>
    <property type="match status" value="1"/>
</dbReference>
<dbReference type="Proteomes" id="UP000823824">
    <property type="component" value="Unassembled WGS sequence"/>
</dbReference>
<dbReference type="InterPro" id="IPR015421">
    <property type="entry name" value="PyrdxlP-dep_Trfase_major"/>
</dbReference>
<dbReference type="InterPro" id="IPR024551">
    <property type="entry name" value="AspAT_Ic"/>
</dbReference>
<dbReference type="InterPro" id="IPR015422">
    <property type="entry name" value="PyrdxlP-dep_Trfase_small"/>
</dbReference>
<evidence type="ECO:0000313" key="1">
    <source>
        <dbReference type="EMBL" id="HJB12818.1"/>
    </source>
</evidence>
<name>A0A9D2RRB6_9FIRM</name>
<comment type="caution">
    <text evidence="1">The sequence shown here is derived from an EMBL/GenBank/DDBJ whole genome shotgun (WGS) entry which is preliminary data.</text>
</comment>
<dbReference type="InterPro" id="IPR015424">
    <property type="entry name" value="PyrdxlP-dep_Trfase"/>
</dbReference>
<dbReference type="Pfam" id="PF12897">
    <property type="entry name" value="Asp_aminotransf"/>
    <property type="match status" value="1"/>
</dbReference>
<protein>
    <submittedName>
        <fullName evidence="1">Aminotransferase class I/II-fold pyridoxal phosphate-dependent enzyme</fullName>
    </submittedName>
</protein>